<keyword evidence="8 10" id="KW-0675">Receptor</keyword>
<keyword evidence="2" id="KW-1003">Cell membrane</keyword>
<proteinExistence type="evidence at transcript level"/>
<name>A0A6M6DQC2_CERKI</name>
<organism evidence="12">
    <name type="scientific">Ceracris kiangsu</name>
    <name type="common">Yellow-spined bamboo locust</name>
    <name type="synonym">Rammeacris kiangsu</name>
    <dbReference type="NCBI Taxonomy" id="227354"/>
    <lineage>
        <taxon>Eukaryota</taxon>
        <taxon>Metazoa</taxon>
        <taxon>Ecdysozoa</taxon>
        <taxon>Arthropoda</taxon>
        <taxon>Hexapoda</taxon>
        <taxon>Insecta</taxon>
        <taxon>Pterygota</taxon>
        <taxon>Neoptera</taxon>
        <taxon>Polyneoptera</taxon>
        <taxon>Orthoptera</taxon>
        <taxon>Caelifera</taxon>
        <taxon>Acrididea</taxon>
        <taxon>Acridomorpha</taxon>
        <taxon>Acridoidea</taxon>
        <taxon>Acrididae</taxon>
        <taxon>Gomphocerinae</taxon>
        <taxon>Ceracris</taxon>
    </lineage>
</organism>
<feature type="transmembrane region" description="Helical" evidence="10">
    <location>
        <begin position="44"/>
        <end position="63"/>
    </location>
</feature>
<evidence type="ECO:0000256" key="3">
    <source>
        <dbReference type="ARBA" id="ARBA00022606"/>
    </source>
</evidence>
<dbReference type="AlphaFoldDB" id="A0A6M6DQC2"/>
<feature type="transmembrane region" description="Helical" evidence="10">
    <location>
        <begin position="328"/>
        <end position="349"/>
    </location>
</feature>
<evidence type="ECO:0000256" key="9">
    <source>
        <dbReference type="ARBA" id="ARBA00023224"/>
    </source>
</evidence>
<evidence type="ECO:0000256" key="7">
    <source>
        <dbReference type="ARBA" id="ARBA00023136"/>
    </source>
</evidence>
<dbReference type="PANTHER" id="PTHR21137">
    <property type="entry name" value="ODORANT RECEPTOR"/>
    <property type="match status" value="1"/>
</dbReference>
<accession>A0A6M6DQC2</accession>
<evidence type="ECO:0000256" key="10">
    <source>
        <dbReference type="RuleBase" id="RU351113"/>
    </source>
</evidence>
<keyword evidence="7 10" id="KW-0472">Membrane</keyword>
<comment type="similarity">
    <text evidence="10">Belongs to the insect chemoreceptor superfamily. Heteromeric odorant receptor channel (TC 1.A.69) family.</text>
</comment>
<reference evidence="12" key="1">
    <citation type="submission" date="2020-01" db="EMBL/GenBank/DDBJ databases">
        <title>Identification and Expression Profiles Analysis of Chemosensory Genes from the Antennal Transcriptome of Ceracris kiangsu Tsai (Orthoptera: Acrididae).</title>
        <authorList>
            <person name="Li R."/>
            <person name="Jiang G.-f."/>
        </authorList>
    </citation>
    <scope>NUCLEOTIDE SEQUENCE</scope>
</reference>
<feature type="transmembrane region" description="Helical" evidence="10">
    <location>
        <begin position="75"/>
        <end position="94"/>
    </location>
</feature>
<dbReference type="Pfam" id="PF02949">
    <property type="entry name" value="7tm_6"/>
    <property type="match status" value="1"/>
</dbReference>
<evidence type="ECO:0000256" key="1">
    <source>
        <dbReference type="ARBA" id="ARBA00004651"/>
    </source>
</evidence>
<feature type="transmembrane region" description="Helical" evidence="10">
    <location>
        <begin position="290"/>
        <end position="316"/>
    </location>
</feature>
<dbReference type="InterPro" id="IPR004117">
    <property type="entry name" value="7tm6_olfct_rcpt"/>
</dbReference>
<feature type="transmembrane region" description="Helical" evidence="10">
    <location>
        <begin position="174"/>
        <end position="193"/>
    </location>
</feature>
<dbReference type="GO" id="GO:0007165">
    <property type="term" value="P:signal transduction"/>
    <property type="evidence" value="ECO:0007669"/>
    <property type="project" value="UniProtKB-KW"/>
</dbReference>
<feature type="transmembrane region" description="Helical" evidence="10">
    <location>
        <begin position="133"/>
        <end position="154"/>
    </location>
</feature>
<keyword evidence="5 10" id="KW-0552">Olfaction</keyword>
<keyword evidence="3 10" id="KW-0716">Sensory transduction</keyword>
<feature type="region of interest" description="Disordered" evidence="11">
    <location>
        <begin position="228"/>
        <end position="255"/>
    </location>
</feature>
<evidence type="ECO:0000256" key="8">
    <source>
        <dbReference type="ARBA" id="ARBA00023170"/>
    </source>
</evidence>
<keyword evidence="4 10" id="KW-0812">Transmembrane</keyword>
<comment type="caution">
    <text evidence="10">Lacks conserved residue(s) required for the propagation of feature annotation.</text>
</comment>
<evidence type="ECO:0000256" key="11">
    <source>
        <dbReference type="SAM" id="MobiDB-lite"/>
    </source>
</evidence>
<dbReference type="EMBL" id="MT072626">
    <property type="protein sequence ID" value="QJX74354.1"/>
    <property type="molecule type" value="mRNA"/>
</dbReference>
<comment type="subcellular location">
    <subcellularLocation>
        <location evidence="1 10">Cell membrane</location>
        <topology evidence="1 10">Multi-pass membrane protein</topology>
    </subcellularLocation>
</comment>
<evidence type="ECO:0000313" key="12">
    <source>
        <dbReference type="EMBL" id="QJX74354.1"/>
    </source>
</evidence>
<keyword evidence="6 10" id="KW-1133">Transmembrane helix</keyword>
<keyword evidence="9 10" id="KW-0807">Transducer</keyword>
<evidence type="ECO:0000256" key="2">
    <source>
        <dbReference type="ARBA" id="ARBA00022475"/>
    </source>
</evidence>
<evidence type="ECO:0000256" key="6">
    <source>
        <dbReference type="ARBA" id="ARBA00022989"/>
    </source>
</evidence>
<evidence type="ECO:0000256" key="4">
    <source>
        <dbReference type="ARBA" id="ARBA00022692"/>
    </source>
</evidence>
<sequence>MEGSKQSVAALEDAEDLVCPNTALLRRLGMWNGLDAAGGRIKSWVVWAMAAFISGSGAWKLCFDTPPELADVADYGYFVCHLSAVAMKVAFFILQRGTIQDLVKQLAYTRKTYGRTEANHRVRDVYRRRATKVYIVLQVLVVAIVSLWVSAPLFQDIRGPHPIWHPEHSPAFEIVFVMQLVFGTTATELAILLDTSYYKLMLMVTAELQILNDNMAVLGRADESADLKGSSATDVPGKERDVAIPPTKQTPVPDTEDNDLTRRLLYFQLVENLRHHQAIIKCFNLLQSMLMYSVTIILASNVFTVCFSIFIASVLFQSDGGMKRIKTLSGIPSVLGETGMLCIFGQMIVNQSERLRVSAFSCGWPDADARFKRTLLIFTMRTSQPLQITVGKLIRLTSPTFLQILNSSYTLINLLYQFQGPKN</sequence>
<dbReference type="GO" id="GO:0004984">
    <property type="term" value="F:olfactory receptor activity"/>
    <property type="evidence" value="ECO:0007669"/>
    <property type="project" value="InterPro"/>
</dbReference>
<dbReference type="GO" id="GO:0005886">
    <property type="term" value="C:plasma membrane"/>
    <property type="evidence" value="ECO:0007669"/>
    <property type="project" value="UniProtKB-SubCell"/>
</dbReference>
<evidence type="ECO:0000256" key="5">
    <source>
        <dbReference type="ARBA" id="ARBA00022725"/>
    </source>
</evidence>
<protein>
    <recommendedName>
        <fullName evidence="10">Odorant receptor</fullName>
    </recommendedName>
</protein>
<dbReference type="PANTHER" id="PTHR21137:SF35">
    <property type="entry name" value="ODORANT RECEPTOR 19A-RELATED"/>
    <property type="match status" value="1"/>
</dbReference>
<dbReference type="GO" id="GO:0005549">
    <property type="term" value="F:odorant binding"/>
    <property type="evidence" value="ECO:0007669"/>
    <property type="project" value="InterPro"/>
</dbReference>